<dbReference type="RefSeq" id="WP_185409823.1">
    <property type="nucleotide sequence ID" value="NZ_JAARRE010000005.1"/>
</dbReference>
<proteinExistence type="predicted"/>
<dbReference type="EMBL" id="JAARWN010000026">
    <property type="protein sequence ID" value="MBC1937835.1"/>
    <property type="molecule type" value="Genomic_DNA"/>
</dbReference>
<name>A0A7X0Y6D9_9LIST</name>
<dbReference type="AlphaFoldDB" id="A0A7X0Y6D9"/>
<sequence>MEKIFYFTDIISFQKYAVLEKIPAGDSIQLKQGLFIVDEGFVSYECPSKNGNKRCFGVKDTILHMPTKYTAEETGCVLWYLPEVFVDFAKQSEQVSRLLSYAFIREYQWLEYLQSSNVKEITPCFIHILRFEDIYRKDYEIFEKMMYSGEIGDYCR</sequence>
<gene>
    <name evidence="1" type="ORF">HCA69_15840</name>
</gene>
<protein>
    <submittedName>
        <fullName evidence="1">Uncharacterized protein</fullName>
    </submittedName>
</protein>
<evidence type="ECO:0000313" key="1">
    <source>
        <dbReference type="EMBL" id="MBC1937835.1"/>
    </source>
</evidence>
<evidence type="ECO:0000313" key="2">
    <source>
        <dbReference type="Proteomes" id="UP000535908"/>
    </source>
</evidence>
<comment type="caution">
    <text evidence="1">The sequence shown here is derived from an EMBL/GenBank/DDBJ whole genome shotgun (WGS) entry which is preliminary data.</text>
</comment>
<reference evidence="1 2" key="1">
    <citation type="submission" date="2020-03" db="EMBL/GenBank/DDBJ databases">
        <title>Soil Listeria distribution.</title>
        <authorList>
            <person name="Liao J."/>
            <person name="Wiedmann M."/>
        </authorList>
    </citation>
    <scope>NUCLEOTIDE SEQUENCE [LARGE SCALE GENOMIC DNA]</scope>
    <source>
        <strain evidence="1 2">FSL L7-0741</strain>
    </source>
</reference>
<dbReference type="Proteomes" id="UP000535908">
    <property type="component" value="Unassembled WGS sequence"/>
</dbReference>
<organism evidence="1 2">
    <name type="scientific">Listeria grandensis</name>
    <dbReference type="NCBI Taxonomy" id="1494963"/>
    <lineage>
        <taxon>Bacteria</taxon>
        <taxon>Bacillati</taxon>
        <taxon>Bacillota</taxon>
        <taxon>Bacilli</taxon>
        <taxon>Bacillales</taxon>
        <taxon>Listeriaceae</taxon>
        <taxon>Listeria</taxon>
    </lineage>
</organism>
<accession>A0A7X0Y6D9</accession>